<dbReference type="EMBL" id="JASBNA010000056">
    <property type="protein sequence ID" value="KAK7679758.1"/>
    <property type="molecule type" value="Genomic_DNA"/>
</dbReference>
<name>A0AAW0FQI2_9APHY</name>
<protein>
    <submittedName>
        <fullName evidence="2">Uncharacterized protein</fullName>
    </submittedName>
</protein>
<feature type="region of interest" description="Disordered" evidence="1">
    <location>
        <begin position="103"/>
        <end position="139"/>
    </location>
</feature>
<evidence type="ECO:0000313" key="3">
    <source>
        <dbReference type="Proteomes" id="UP001385951"/>
    </source>
</evidence>
<accession>A0AAW0FQI2</accession>
<evidence type="ECO:0000313" key="2">
    <source>
        <dbReference type="EMBL" id="KAK7679758.1"/>
    </source>
</evidence>
<keyword evidence="3" id="KW-1185">Reference proteome</keyword>
<reference evidence="2 3" key="1">
    <citation type="submission" date="2022-09" db="EMBL/GenBank/DDBJ databases">
        <authorList>
            <person name="Palmer J.M."/>
        </authorList>
    </citation>
    <scope>NUCLEOTIDE SEQUENCE [LARGE SCALE GENOMIC DNA]</scope>
    <source>
        <strain evidence="2 3">DSM 7382</strain>
    </source>
</reference>
<comment type="caution">
    <text evidence="2">The sequence shown here is derived from an EMBL/GenBank/DDBJ whole genome shotgun (WGS) entry which is preliminary data.</text>
</comment>
<dbReference type="AlphaFoldDB" id="A0AAW0FQI2"/>
<gene>
    <name evidence="2" type="ORF">QCA50_017261</name>
</gene>
<proteinExistence type="predicted"/>
<evidence type="ECO:0000256" key="1">
    <source>
        <dbReference type="SAM" id="MobiDB-lite"/>
    </source>
</evidence>
<dbReference type="Proteomes" id="UP001385951">
    <property type="component" value="Unassembled WGS sequence"/>
</dbReference>
<organism evidence="2 3">
    <name type="scientific">Cerrena zonata</name>
    <dbReference type="NCBI Taxonomy" id="2478898"/>
    <lineage>
        <taxon>Eukaryota</taxon>
        <taxon>Fungi</taxon>
        <taxon>Dikarya</taxon>
        <taxon>Basidiomycota</taxon>
        <taxon>Agaricomycotina</taxon>
        <taxon>Agaricomycetes</taxon>
        <taxon>Polyporales</taxon>
        <taxon>Cerrenaceae</taxon>
        <taxon>Cerrena</taxon>
    </lineage>
</organism>
<sequence>MARTKQLLKKSEVAGANKGLFDVDPLVDPVYQDVATASALASASESIQLELAKISAVPVENQADYKEAEETPLQVELAQEEAHESEFPNEVSEEAPIAEEVIENQNNAPPAAVDLEETDNHEKVESVKQAPANEETIQN</sequence>